<dbReference type="AlphaFoldDB" id="A0A9J6GR25"/>
<evidence type="ECO:0000313" key="2">
    <source>
        <dbReference type="EMBL" id="KAH9381006.1"/>
    </source>
</evidence>
<evidence type="ECO:0000313" key="3">
    <source>
        <dbReference type="Proteomes" id="UP000821853"/>
    </source>
</evidence>
<feature type="region of interest" description="Disordered" evidence="1">
    <location>
        <begin position="1"/>
        <end position="25"/>
    </location>
</feature>
<dbReference type="VEuPathDB" id="VectorBase:HLOH_041782"/>
<proteinExistence type="predicted"/>
<gene>
    <name evidence="2" type="ORF">HPB48_008220</name>
</gene>
<comment type="caution">
    <text evidence="2">The sequence shown here is derived from an EMBL/GenBank/DDBJ whole genome shotgun (WGS) entry which is preliminary data.</text>
</comment>
<reference evidence="2 3" key="1">
    <citation type="journal article" date="2020" name="Cell">
        <title>Large-Scale Comparative Analyses of Tick Genomes Elucidate Their Genetic Diversity and Vector Capacities.</title>
        <authorList>
            <consortium name="Tick Genome and Microbiome Consortium (TIGMIC)"/>
            <person name="Jia N."/>
            <person name="Wang J."/>
            <person name="Shi W."/>
            <person name="Du L."/>
            <person name="Sun Y."/>
            <person name="Zhan W."/>
            <person name="Jiang J.F."/>
            <person name="Wang Q."/>
            <person name="Zhang B."/>
            <person name="Ji P."/>
            <person name="Bell-Sakyi L."/>
            <person name="Cui X.M."/>
            <person name="Yuan T.T."/>
            <person name="Jiang B.G."/>
            <person name="Yang W.F."/>
            <person name="Lam T.T."/>
            <person name="Chang Q.C."/>
            <person name="Ding S.J."/>
            <person name="Wang X.J."/>
            <person name="Zhu J.G."/>
            <person name="Ruan X.D."/>
            <person name="Zhao L."/>
            <person name="Wei J.T."/>
            <person name="Ye R.Z."/>
            <person name="Que T.C."/>
            <person name="Du C.H."/>
            <person name="Zhou Y.H."/>
            <person name="Cheng J.X."/>
            <person name="Dai P.F."/>
            <person name="Guo W.B."/>
            <person name="Han X.H."/>
            <person name="Huang E.J."/>
            <person name="Li L.F."/>
            <person name="Wei W."/>
            <person name="Gao Y.C."/>
            <person name="Liu J.Z."/>
            <person name="Shao H.Z."/>
            <person name="Wang X."/>
            <person name="Wang C.C."/>
            <person name="Yang T.C."/>
            <person name="Huo Q.B."/>
            <person name="Li W."/>
            <person name="Chen H.Y."/>
            <person name="Chen S.E."/>
            <person name="Zhou L.G."/>
            <person name="Ni X.B."/>
            <person name="Tian J.H."/>
            <person name="Sheng Y."/>
            <person name="Liu T."/>
            <person name="Pan Y.S."/>
            <person name="Xia L.Y."/>
            <person name="Li J."/>
            <person name="Zhao F."/>
            <person name="Cao W.C."/>
        </authorList>
    </citation>
    <scope>NUCLEOTIDE SEQUENCE [LARGE SCALE GENOMIC DNA]</scope>
    <source>
        <strain evidence="2">HaeL-2018</strain>
    </source>
</reference>
<name>A0A9J6GR25_HAELO</name>
<protein>
    <submittedName>
        <fullName evidence="2">Uncharacterized protein</fullName>
    </submittedName>
</protein>
<organism evidence="2 3">
    <name type="scientific">Haemaphysalis longicornis</name>
    <name type="common">Bush tick</name>
    <dbReference type="NCBI Taxonomy" id="44386"/>
    <lineage>
        <taxon>Eukaryota</taxon>
        <taxon>Metazoa</taxon>
        <taxon>Ecdysozoa</taxon>
        <taxon>Arthropoda</taxon>
        <taxon>Chelicerata</taxon>
        <taxon>Arachnida</taxon>
        <taxon>Acari</taxon>
        <taxon>Parasitiformes</taxon>
        <taxon>Ixodida</taxon>
        <taxon>Ixodoidea</taxon>
        <taxon>Ixodidae</taxon>
        <taxon>Haemaphysalinae</taxon>
        <taxon>Haemaphysalis</taxon>
    </lineage>
</organism>
<dbReference type="EMBL" id="JABSTR010000011">
    <property type="protein sequence ID" value="KAH9381006.1"/>
    <property type="molecule type" value="Genomic_DNA"/>
</dbReference>
<sequence length="78" mass="8444">MHCSSPEENDENNGPGDTSEPCAIPGVWASNLDEELHNHVAVDTEFPGVLVRHDKSELKLSVYKHPSVGDTENHPGGL</sequence>
<dbReference type="Proteomes" id="UP000821853">
    <property type="component" value="Chromosome 9"/>
</dbReference>
<keyword evidence="3" id="KW-1185">Reference proteome</keyword>
<accession>A0A9J6GR25</accession>
<evidence type="ECO:0000256" key="1">
    <source>
        <dbReference type="SAM" id="MobiDB-lite"/>
    </source>
</evidence>